<sequence length="85" mass="8660">MQDAFTCWKNAAGLPSGHMTLLESVSTRLMAGGVAGKPLSPGCKSLEDIFSEFETELLAALVYMTQRYDGTAGASGAAAAAAAAC</sequence>
<protein>
    <submittedName>
        <fullName evidence="1">Uncharacterized protein</fullName>
    </submittedName>
</protein>
<evidence type="ECO:0000313" key="2">
    <source>
        <dbReference type="Proteomes" id="UP000006906"/>
    </source>
</evidence>
<proteinExistence type="predicted"/>
<keyword evidence="2" id="KW-1185">Reference proteome</keyword>
<reference evidence="1 2" key="1">
    <citation type="journal article" date="2007" name="Science">
        <title>The Chlamydomonas genome reveals the evolution of key animal and plant functions.</title>
        <authorList>
            <person name="Merchant S.S."/>
            <person name="Prochnik S.E."/>
            <person name="Vallon O."/>
            <person name="Harris E.H."/>
            <person name="Karpowicz S.J."/>
            <person name="Witman G.B."/>
            <person name="Terry A."/>
            <person name="Salamov A."/>
            <person name="Fritz-Laylin L.K."/>
            <person name="Marechal-Drouard L."/>
            <person name="Marshall W.F."/>
            <person name="Qu L.H."/>
            <person name="Nelson D.R."/>
            <person name="Sanderfoot A.A."/>
            <person name="Spalding M.H."/>
            <person name="Kapitonov V.V."/>
            <person name="Ren Q."/>
            <person name="Ferris P."/>
            <person name="Lindquist E."/>
            <person name="Shapiro H."/>
            <person name="Lucas S.M."/>
            <person name="Grimwood J."/>
            <person name="Schmutz J."/>
            <person name="Cardol P."/>
            <person name="Cerutti H."/>
            <person name="Chanfreau G."/>
            <person name="Chen C.L."/>
            <person name="Cognat V."/>
            <person name="Croft M.T."/>
            <person name="Dent R."/>
            <person name="Dutcher S."/>
            <person name="Fernandez E."/>
            <person name="Fukuzawa H."/>
            <person name="Gonzalez-Ballester D."/>
            <person name="Gonzalez-Halphen D."/>
            <person name="Hallmann A."/>
            <person name="Hanikenne M."/>
            <person name="Hippler M."/>
            <person name="Inwood W."/>
            <person name="Jabbari K."/>
            <person name="Kalanon M."/>
            <person name="Kuras R."/>
            <person name="Lefebvre P.A."/>
            <person name="Lemaire S.D."/>
            <person name="Lobanov A.V."/>
            <person name="Lohr M."/>
            <person name="Manuell A."/>
            <person name="Meier I."/>
            <person name="Mets L."/>
            <person name="Mittag M."/>
            <person name="Mittelmeier T."/>
            <person name="Moroney J.V."/>
            <person name="Moseley J."/>
            <person name="Napoli C."/>
            <person name="Nedelcu A.M."/>
            <person name="Niyogi K."/>
            <person name="Novoselov S.V."/>
            <person name="Paulsen I.T."/>
            <person name="Pazour G."/>
            <person name="Purton S."/>
            <person name="Ral J.P."/>
            <person name="Riano-Pachon D.M."/>
            <person name="Riekhof W."/>
            <person name="Rymarquis L."/>
            <person name="Schroda M."/>
            <person name="Stern D."/>
            <person name="Umen J."/>
            <person name="Willows R."/>
            <person name="Wilson N."/>
            <person name="Zimmer S.L."/>
            <person name="Allmer J."/>
            <person name="Balk J."/>
            <person name="Bisova K."/>
            <person name="Chen C.J."/>
            <person name="Elias M."/>
            <person name="Gendler K."/>
            <person name="Hauser C."/>
            <person name="Lamb M.R."/>
            <person name="Ledford H."/>
            <person name="Long J.C."/>
            <person name="Minagawa J."/>
            <person name="Page M.D."/>
            <person name="Pan J."/>
            <person name="Pootakham W."/>
            <person name="Roje S."/>
            <person name="Rose A."/>
            <person name="Stahlberg E."/>
            <person name="Terauchi A.M."/>
            <person name="Yang P."/>
            <person name="Ball S."/>
            <person name="Bowler C."/>
            <person name="Dieckmann C.L."/>
            <person name="Gladyshev V.N."/>
            <person name="Green P."/>
            <person name="Jorgensen R."/>
            <person name="Mayfield S."/>
            <person name="Mueller-Roeber B."/>
            <person name="Rajamani S."/>
            <person name="Sayre R.T."/>
            <person name="Brokstein P."/>
            <person name="Dubchak I."/>
            <person name="Goodstein D."/>
            <person name="Hornick L."/>
            <person name="Huang Y.W."/>
            <person name="Jhaveri J."/>
            <person name="Luo Y."/>
            <person name="Martinez D."/>
            <person name="Ngau W.C."/>
            <person name="Otillar B."/>
            <person name="Poliakov A."/>
            <person name="Porter A."/>
            <person name="Szajkowski L."/>
            <person name="Werner G."/>
            <person name="Zhou K."/>
            <person name="Grigoriev I.V."/>
            <person name="Rokhsar D.S."/>
            <person name="Grossman A.R."/>
        </authorList>
    </citation>
    <scope>NUCLEOTIDE SEQUENCE [LARGE SCALE GENOMIC DNA]</scope>
    <source>
        <strain evidence="2">CC-503</strain>
    </source>
</reference>
<dbReference type="InParanoid" id="A0A2K3CQY5"/>
<name>A0A2K3CQY5_CHLRE</name>
<dbReference type="KEGG" id="cre:CHLRE_17g730575v5"/>
<dbReference type="RefSeq" id="XP_042914878.1">
    <property type="nucleotide sequence ID" value="XM_043072419.1"/>
</dbReference>
<organism evidence="1 2">
    <name type="scientific">Chlamydomonas reinhardtii</name>
    <name type="common">Chlamydomonas smithii</name>
    <dbReference type="NCBI Taxonomy" id="3055"/>
    <lineage>
        <taxon>Eukaryota</taxon>
        <taxon>Viridiplantae</taxon>
        <taxon>Chlorophyta</taxon>
        <taxon>core chlorophytes</taxon>
        <taxon>Chlorophyceae</taxon>
        <taxon>CS clade</taxon>
        <taxon>Chlamydomonadales</taxon>
        <taxon>Chlamydomonadaceae</taxon>
        <taxon>Chlamydomonas</taxon>
    </lineage>
</organism>
<dbReference type="GeneID" id="66057079"/>
<evidence type="ECO:0000313" key="1">
    <source>
        <dbReference type="EMBL" id="PNW70691.1"/>
    </source>
</evidence>
<dbReference type="Gramene" id="PNW70691">
    <property type="protein sequence ID" value="PNW70691"/>
    <property type="gene ID" value="CHLRE_17g730575v5"/>
</dbReference>
<dbReference type="AlphaFoldDB" id="A0A2K3CQY5"/>
<dbReference type="Proteomes" id="UP000006906">
    <property type="component" value="Chromosome 17"/>
</dbReference>
<dbReference type="EMBL" id="CM008978">
    <property type="protein sequence ID" value="PNW70691.1"/>
    <property type="molecule type" value="Genomic_DNA"/>
</dbReference>
<gene>
    <name evidence="1" type="ORF">CHLRE_17g730575v5</name>
</gene>
<accession>A0A2K3CQY5</accession>